<dbReference type="RefSeq" id="WP_210420941.1">
    <property type="nucleotide sequence ID" value="NZ_CP036339.1"/>
</dbReference>
<evidence type="ECO:0000313" key="3">
    <source>
        <dbReference type="Proteomes" id="UP000317909"/>
    </source>
</evidence>
<reference evidence="2 3" key="1">
    <citation type="submission" date="2019-02" db="EMBL/GenBank/DDBJ databases">
        <title>Deep-cultivation of Planctomycetes and their phenomic and genomic characterization uncovers novel biology.</title>
        <authorList>
            <person name="Wiegand S."/>
            <person name="Jogler M."/>
            <person name="Boedeker C."/>
            <person name="Pinto D."/>
            <person name="Vollmers J."/>
            <person name="Rivas-Marin E."/>
            <person name="Kohn T."/>
            <person name="Peeters S.H."/>
            <person name="Heuer A."/>
            <person name="Rast P."/>
            <person name="Oberbeckmann S."/>
            <person name="Bunk B."/>
            <person name="Jeske O."/>
            <person name="Meyerdierks A."/>
            <person name="Storesund J.E."/>
            <person name="Kallscheuer N."/>
            <person name="Luecker S."/>
            <person name="Lage O.M."/>
            <person name="Pohl T."/>
            <person name="Merkel B.J."/>
            <person name="Hornburger P."/>
            <person name="Mueller R.-W."/>
            <person name="Bruemmer F."/>
            <person name="Labrenz M."/>
            <person name="Spormann A.M."/>
            <person name="Op den Camp H."/>
            <person name="Overmann J."/>
            <person name="Amann R."/>
            <person name="Jetten M.S.M."/>
            <person name="Mascher T."/>
            <person name="Medema M.H."/>
            <person name="Devos D.P."/>
            <person name="Kaster A.-K."/>
            <person name="Ovreas L."/>
            <person name="Rohde M."/>
            <person name="Galperin M.Y."/>
            <person name="Jogler C."/>
        </authorList>
    </citation>
    <scope>NUCLEOTIDE SEQUENCE [LARGE SCALE GENOMIC DNA]</scope>
    <source>
        <strain evidence="2 3">I41</strain>
    </source>
</reference>
<dbReference type="AlphaFoldDB" id="A0A517TZ18"/>
<dbReference type="Proteomes" id="UP000317909">
    <property type="component" value="Chromosome"/>
</dbReference>
<dbReference type="EMBL" id="CP036339">
    <property type="protein sequence ID" value="QDT73623.1"/>
    <property type="molecule type" value="Genomic_DNA"/>
</dbReference>
<name>A0A517TZ18_9BACT</name>
<accession>A0A517TZ18</accession>
<evidence type="ECO:0000256" key="1">
    <source>
        <dbReference type="SAM" id="Phobius"/>
    </source>
</evidence>
<gene>
    <name evidence="2" type="ORF">I41_28120</name>
</gene>
<protein>
    <submittedName>
        <fullName evidence="2">Pheromone autoinducer 2 transporter</fullName>
    </submittedName>
</protein>
<keyword evidence="1" id="KW-0812">Transmembrane</keyword>
<keyword evidence="1" id="KW-0472">Membrane</keyword>
<dbReference type="KEGG" id="llh:I41_28120"/>
<evidence type="ECO:0000313" key="2">
    <source>
        <dbReference type="EMBL" id="QDT73623.1"/>
    </source>
</evidence>
<feature type="transmembrane region" description="Helical" evidence="1">
    <location>
        <begin position="12"/>
        <end position="36"/>
    </location>
</feature>
<keyword evidence="1" id="KW-1133">Transmembrane helix</keyword>
<organism evidence="2 3">
    <name type="scientific">Lacipirellula limnantheis</name>
    <dbReference type="NCBI Taxonomy" id="2528024"/>
    <lineage>
        <taxon>Bacteria</taxon>
        <taxon>Pseudomonadati</taxon>
        <taxon>Planctomycetota</taxon>
        <taxon>Planctomycetia</taxon>
        <taxon>Pirellulales</taxon>
        <taxon>Lacipirellulaceae</taxon>
        <taxon>Lacipirellula</taxon>
    </lineage>
</organism>
<feature type="transmembrane region" description="Helical" evidence="1">
    <location>
        <begin position="48"/>
        <end position="73"/>
    </location>
</feature>
<sequence>MILATGMLAIALAYTRAVMVPFVLAIFITAVVAPVVDYQVNRWRLPKWFAALTTLLVVLASLVMMGVGLIVAVQSMVLSADEYSSQVADLAARLFDERSGITRGYVFVVA</sequence>
<keyword evidence="3" id="KW-1185">Reference proteome</keyword>
<proteinExistence type="predicted"/>